<dbReference type="InterPro" id="IPR051560">
    <property type="entry name" value="MAM_domain-containing"/>
</dbReference>
<organism evidence="3 4">
    <name type="scientific">Thamnophis sirtalis</name>
    <dbReference type="NCBI Taxonomy" id="35019"/>
    <lineage>
        <taxon>Eukaryota</taxon>
        <taxon>Metazoa</taxon>
        <taxon>Chordata</taxon>
        <taxon>Craniata</taxon>
        <taxon>Vertebrata</taxon>
        <taxon>Euteleostomi</taxon>
        <taxon>Lepidosauria</taxon>
        <taxon>Squamata</taxon>
        <taxon>Bifurcata</taxon>
        <taxon>Unidentata</taxon>
        <taxon>Episquamata</taxon>
        <taxon>Toxicofera</taxon>
        <taxon>Serpentes</taxon>
        <taxon>Colubroidea</taxon>
        <taxon>Colubridae</taxon>
        <taxon>Natricinae</taxon>
        <taxon>Thamnophis</taxon>
    </lineage>
</organism>
<feature type="non-terminal residue" evidence="4">
    <location>
        <position position="220"/>
    </location>
</feature>
<protein>
    <submittedName>
        <fullName evidence="4">Zonadhesin-like</fullName>
    </submittedName>
</protein>
<sequence>MGPRWCLVGLWVFLCFAIQESRGREEGNWAAGLESWTHNADYLAGCDFNNNSWPFCDWTQTCGTNQGTWIRTKHDTPTPGTGPSGDYPDGRGYFIYQEASNLIPYDLNRLESPQLLSSGEICIDFRYHMFGSEDFNQLHVTLLEDQDETTVWSQMGSQSPAWQHGLTSVYFERETSFQVAFDAIRGLTEYGDTAVDNVVVRRGPCEPTPTPTEPTTPEPT</sequence>
<evidence type="ECO:0000313" key="3">
    <source>
        <dbReference type="Proteomes" id="UP000504617"/>
    </source>
</evidence>
<keyword evidence="3" id="KW-1185">Reference proteome</keyword>
<dbReference type="InterPro" id="IPR000998">
    <property type="entry name" value="MAM_dom"/>
</dbReference>
<feature type="domain" description="MAM" evidence="2">
    <location>
        <begin position="44"/>
        <end position="207"/>
    </location>
</feature>
<dbReference type="Pfam" id="PF00629">
    <property type="entry name" value="MAM"/>
    <property type="match status" value="1"/>
</dbReference>
<feature type="signal peptide" evidence="1">
    <location>
        <begin position="1"/>
        <end position="23"/>
    </location>
</feature>
<dbReference type="SUPFAM" id="SSF49899">
    <property type="entry name" value="Concanavalin A-like lectins/glucanases"/>
    <property type="match status" value="1"/>
</dbReference>
<proteinExistence type="predicted"/>
<dbReference type="GO" id="GO:0016020">
    <property type="term" value="C:membrane"/>
    <property type="evidence" value="ECO:0007669"/>
    <property type="project" value="InterPro"/>
</dbReference>
<keyword evidence="1" id="KW-0732">Signal</keyword>
<dbReference type="PANTHER" id="PTHR23282:SF101">
    <property type="entry name" value="MAM DOMAIN-CONTAINING PROTEIN"/>
    <property type="match status" value="1"/>
</dbReference>
<dbReference type="PROSITE" id="PS50060">
    <property type="entry name" value="MAM_2"/>
    <property type="match status" value="1"/>
</dbReference>
<dbReference type="InterPro" id="IPR013320">
    <property type="entry name" value="ConA-like_dom_sf"/>
</dbReference>
<dbReference type="PROSITE" id="PS00740">
    <property type="entry name" value="MAM_1"/>
    <property type="match status" value="1"/>
</dbReference>
<gene>
    <name evidence="4" type="primary">LOC106549733</name>
</gene>
<evidence type="ECO:0000259" key="2">
    <source>
        <dbReference type="PROSITE" id="PS50060"/>
    </source>
</evidence>
<dbReference type="RefSeq" id="XP_013922929.1">
    <property type="nucleotide sequence ID" value="XM_014067454.1"/>
</dbReference>
<dbReference type="Proteomes" id="UP000504617">
    <property type="component" value="Unplaced"/>
</dbReference>
<evidence type="ECO:0000313" key="4">
    <source>
        <dbReference type="RefSeq" id="XP_013922929.1"/>
    </source>
</evidence>
<dbReference type="Gene3D" id="2.60.120.200">
    <property type="match status" value="1"/>
</dbReference>
<dbReference type="GeneID" id="106549733"/>
<dbReference type="CDD" id="cd06263">
    <property type="entry name" value="MAM"/>
    <property type="match status" value="1"/>
</dbReference>
<dbReference type="PANTHER" id="PTHR23282">
    <property type="entry name" value="APICAL ENDOSOMAL GLYCOPROTEIN PRECURSOR"/>
    <property type="match status" value="1"/>
</dbReference>
<evidence type="ECO:0000256" key="1">
    <source>
        <dbReference type="SAM" id="SignalP"/>
    </source>
</evidence>
<dbReference type="OrthoDB" id="5945029at2759"/>
<dbReference type="SMART" id="SM00137">
    <property type="entry name" value="MAM"/>
    <property type="match status" value="1"/>
</dbReference>
<reference evidence="4" key="1">
    <citation type="submission" date="2025-08" db="UniProtKB">
        <authorList>
            <consortium name="RefSeq"/>
        </authorList>
    </citation>
    <scope>IDENTIFICATION</scope>
</reference>
<accession>A0A6I9YG06</accession>
<name>A0A6I9YG06_9SAUR</name>
<dbReference type="KEGG" id="tsr:106549733"/>
<feature type="chain" id="PRO_5027008342" evidence="1">
    <location>
        <begin position="24"/>
        <end position="220"/>
    </location>
</feature>
<dbReference type="AlphaFoldDB" id="A0A6I9YG06"/>